<proteinExistence type="predicted"/>
<evidence type="ECO:0000313" key="1">
    <source>
        <dbReference type="EMBL" id="KAG7999929.1"/>
    </source>
</evidence>
<keyword evidence="2" id="KW-1185">Reference proteome</keyword>
<sequence>MSFCACAEPCRAQGREFDSSTDSVLRPLSNRTRTMSLSAAFYGKGQRVVTTPNVMEKTARRFGRALDAQSRFMSSLRTISNRWPNGLRWGP</sequence>
<comment type="caution">
    <text evidence="1">The sequence shown here is derived from an EMBL/GenBank/DDBJ whole genome shotgun (WGS) entry which is preliminary data.</text>
</comment>
<organism evidence="1 2">
    <name type="scientific">Nibea albiflora</name>
    <name type="common">Yellow drum</name>
    <name type="synonym">Corvina albiflora</name>
    <dbReference type="NCBI Taxonomy" id="240163"/>
    <lineage>
        <taxon>Eukaryota</taxon>
        <taxon>Metazoa</taxon>
        <taxon>Chordata</taxon>
        <taxon>Craniata</taxon>
        <taxon>Vertebrata</taxon>
        <taxon>Euteleostomi</taxon>
        <taxon>Actinopterygii</taxon>
        <taxon>Neopterygii</taxon>
        <taxon>Teleostei</taxon>
        <taxon>Neoteleostei</taxon>
        <taxon>Acanthomorphata</taxon>
        <taxon>Eupercaria</taxon>
        <taxon>Sciaenidae</taxon>
        <taxon>Nibea</taxon>
    </lineage>
</organism>
<gene>
    <name evidence="1" type="ORF">GBF38_002014</name>
</gene>
<accession>A0ACB7EDJ7</accession>
<name>A0ACB7EDJ7_NIBAL</name>
<evidence type="ECO:0000313" key="2">
    <source>
        <dbReference type="Proteomes" id="UP000805704"/>
    </source>
</evidence>
<reference evidence="1" key="1">
    <citation type="submission" date="2020-04" db="EMBL/GenBank/DDBJ databases">
        <title>A chromosome-scale assembly and high-density genetic map of the yellow drum (Nibea albiflora) genome.</title>
        <authorList>
            <person name="Xu D."/>
            <person name="Zhang W."/>
            <person name="Chen R."/>
            <person name="Tan P."/>
            <person name="Wang L."/>
            <person name="Song H."/>
            <person name="Tian L."/>
            <person name="Zhu Q."/>
            <person name="Wang B."/>
        </authorList>
    </citation>
    <scope>NUCLEOTIDE SEQUENCE</scope>
    <source>
        <strain evidence="1">ZJHYS-2018</strain>
    </source>
</reference>
<dbReference type="Proteomes" id="UP000805704">
    <property type="component" value="Chromosome 9"/>
</dbReference>
<dbReference type="EMBL" id="CM024797">
    <property type="protein sequence ID" value="KAG7999929.1"/>
    <property type="molecule type" value="Genomic_DNA"/>
</dbReference>
<protein>
    <submittedName>
        <fullName evidence="1">Uncharacterized protein</fullName>
    </submittedName>
</protein>